<keyword evidence="3" id="KW-1185">Reference proteome</keyword>
<organism evidence="2 3">
    <name type="scientific">Saponaria officinalis</name>
    <name type="common">Common soapwort</name>
    <name type="synonym">Lychnis saponaria</name>
    <dbReference type="NCBI Taxonomy" id="3572"/>
    <lineage>
        <taxon>Eukaryota</taxon>
        <taxon>Viridiplantae</taxon>
        <taxon>Streptophyta</taxon>
        <taxon>Embryophyta</taxon>
        <taxon>Tracheophyta</taxon>
        <taxon>Spermatophyta</taxon>
        <taxon>Magnoliopsida</taxon>
        <taxon>eudicotyledons</taxon>
        <taxon>Gunneridae</taxon>
        <taxon>Pentapetalae</taxon>
        <taxon>Caryophyllales</taxon>
        <taxon>Caryophyllaceae</taxon>
        <taxon>Caryophylleae</taxon>
        <taxon>Saponaria</taxon>
    </lineage>
</organism>
<dbReference type="AlphaFoldDB" id="A0AAW1MPU7"/>
<name>A0AAW1MPU7_SAPOF</name>
<dbReference type="Proteomes" id="UP001443914">
    <property type="component" value="Unassembled WGS sequence"/>
</dbReference>
<comment type="caution">
    <text evidence="2">The sequence shown here is derived from an EMBL/GenBank/DDBJ whole genome shotgun (WGS) entry which is preliminary data.</text>
</comment>
<feature type="compositionally biased region" description="Basic and acidic residues" evidence="1">
    <location>
        <begin position="104"/>
        <end position="113"/>
    </location>
</feature>
<evidence type="ECO:0000256" key="1">
    <source>
        <dbReference type="SAM" id="MobiDB-lite"/>
    </source>
</evidence>
<feature type="region of interest" description="Disordered" evidence="1">
    <location>
        <begin position="93"/>
        <end position="113"/>
    </location>
</feature>
<reference evidence="2" key="1">
    <citation type="submission" date="2024-03" db="EMBL/GenBank/DDBJ databases">
        <title>WGS assembly of Saponaria officinalis var. Norfolk2.</title>
        <authorList>
            <person name="Jenkins J."/>
            <person name="Shu S."/>
            <person name="Grimwood J."/>
            <person name="Barry K."/>
            <person name="Goodstein D."/>
            <person name="Schmutz J."/>
            <person name="Leebens-Mack J."/>
            <person name="Osbourn A."/>
        </authorList>
    </citation>
    <scope>NUCLEOTIDE SEQUENCE [LARGE SCALE GENOMIC DNA]</scope>
    <source>
        <strain evidence="2">JIC</strain>
    </source>
</reference>
<evidence type="ECO:0000313" key="3">
    <source>
        <dbReference type="Proteomes" id="UP001443914"/>
    </source>
</evidence>
<protein>
    <submittedName>
        <fullName evidence="2">Uncharacterized protein</fullName>
    </submittedName>
</protein>
<gene>
    <name evidence="2" type="ORF">RND81_02G026300</name>
</gene>
<sequence>MPLGQKRITCLNISERKHKSERKCKFFCSTLGYLMLAKENNLKSFKNIMKNELEAFGFSDLKSIKMMEPLKTLRAKYVCSMISMEENVHGKRVIDQAKKHHEQKTKELESTGS</sequence>
<dbReference type="EMBL" id="JBDFQZ010000002">
    <property type="protein sequence ID" value="KAK9747956.1"/>
    <property type="molecule type" value="Genomic_DNA"/>
</dbReference>
<accession>A0AAW1MPU7</accession>
<evidence type="ECO:0000313" key="2">
    <source>
        <dbReference type="EMBL" id="KAK9747956.1"/>
    </source>
</evidence>
<proteinExistence type="predicted"/>